<reference evidence="2 3" key="1">
    <citation type="journal article" date="2019" name="Commun. Biol.">
        <title>The bagworm genome reveals a unique fibroin gene that provides high tensile strength.</title>
        <authorList>
            <person name="Kono N."/>
            <person name="Nakamura H."/>
            <person name="Ohtoshi R."/>
            <person name="Tomita M."/>
            <person name="Numata K."/>
            <person name="Arakawa K."/>
        </authorList>
    </citation>
    <scope>NUCLEOTIDE SEQUENCE [LARGE SCALE GENOMIC DNA]</scope>
</reference>
<sequence>MKVCEKCASLPSLWVSTHKRTGDFYLSSWQRGESPVPMFVVRLVLAAAGAGTLAWSVAEGPTRFWPIYLTNWGLVLLAFTSLSALLVSFMALCTRKTGEGIAQKRVNCYVYM</sequence>
<dbReference type="EMBL" id="BGZK01001901">
    <property type="protein sequence ID" value="GBP88033.1"/>
    <property type="molecule type" value="Genomic_DNA"/>
</dbReference>
<keyword evidence="3" id="KW-1185">Reference proteome</keyword>
<organism evidence="2 3">
    <name type="scientific">Eumeta variegata</name>
    <name type="common">Bagworm moth</name>
    <name type="synonym">Eumeta japonica</name>
    <dbReference type="NCBI Taxonomy" id="151549"/>
    <lineage>
        <taxon>Eukaryota</taxon>
        <taxon>Metazoa</taxon>
        <taxon>Ecdysozoa</taxon>
        <taxon>Arthropoda</taxon>
        <taxon>Hexapoda</taxon>
        <taxon>Insecta</taxon>
        <taxon>Pterygota</taxon>
        <taxon>Neoptera</taxon>
        <taxon>Endopterygota</taxon>
        <taxon>Lepidoptera</taxon>
        <taxon>Glossata</taxon>
        <taxon>Ditrysia</taxon>
        <taxon>Tineoidea</taxon>
        <taxon>Psychidae</taxon>
        <taxon>Oiketicinae</taxon>
        <taxon>Eumeta</taxon>
    </lineage>
</organism>
<evidence type="ECO:0000256" key="1">
    <source>
        <dbReference type="SAM" id="Phobius"/>
    </source>
</evidence>
<gene>
    <name evidence="2" type="ORF">EVAR_61868_1</name>
</gene>
<dbReference type="AlphaFoldDB" id="A0A4C1ZLF2"/>
<dbReference type="Proteomes" id="UP000299102">
    <property type="component" value="Unassembled WGS sequence"/>
</dbReference>
<evidence type="ECO:0000313" key="2">
    <source>
        <dbReference type="EMBL" id="GBP88033.1"/>
    </source>
</evidence>
<proteinExistence type="predicted"/>
<name>A0A4C1ZLF2_EUMVA</name>
<keyword evidence="1" id="KW-0812">Transmembrane</keyword>
<evidence type="ECO:0000313" key="3">
    <source>
        <dbReference type="Proteomes" id="UP000299102"/>
    </source>
</evidence>
<accession>A0A4C1ZLF2</accession>
<feature type="transmembrane region" description="Helical" evidence="1">
    <location>
        <begin position="39"/>
        <end position="58"/>
    </location>
</feature>
<feature type="transmembrane region" description="Helical" evidence="1">
    <location>
        <begin position="70"/>
        <end position="94"/>
    </location>
</feature>
<dbReference type="OrthoDB" id="419711at2759"/>
<keyword evidence="1" id="KW-1133">Transmembrane helix</keyword>
<comment type="caution">
    <text evidence="2">The sequence shown here is derived from an EMBL/GenBank/DDBJ whole genome shotgun (WGS) entry which is preliminary data.</text>
</comment>
<keyword evidence="1" id="KW-0472">Membrane</keyword>
<protein>
    <submittedName>
        <fullName evidence="2">Uncharacterized protein</fullName>
    </submittedName>
</protein>